<gene>
    <name evidence="2" type="ORF">HaLaN_19815</name>
</gene>
<accession>A0A699ZMJ3</accession>
<name>A0A699ZMJ3_HAELA</name>
<keyword evidence="1" id="KW-0175">Coiled coil</keyword>
<feature type="non-terminal residue" evidence="2">
    <location>
        <position position="338"/>
    </location>
</feature>
<feature type="non-terminal residue" evidence="2">
    <location>
        <position position="1"/>
    </location>
</feature>
<evidence type="ECO:0000256" key="1">
    <source>
        <dbReference type="SAM" id="Coils"/>
    </source>
</evidence>
<evidence type="ECO:0000313" key="2">
    <source>
        <dbReference type="EMBL" id="GFH22360.1"/>
    </source>
</evidence>
<reference evidence="2 3" key="1">
    <citation type="submission" date="2020-02" db="EMBL/GenBank/DDBJ databases">
        <title>Draft genome sequence of Haematococcus lacustris strain NIES-144.</title>
        <authorList>
            <person name="Morimoto D."/>
            <person name="Nakagawa S."/>
            <person name="Yoshida T."/>
            <person name="Sawayama S."/>
        </authorList>
    </citation>
    <scope>NUCLEOTIDE SEQUENCE [LARGE SCALE GENOMIC DNA]</scope>
    <source>
        <strain evidence="2 3">NIES-144</strain>
    </source>
</reference>
<sequence>MQRDELQQQLSQLEEAAGKLAQQRTRLVSCQADACGLAAAYLQKLRSSQVQLLEHLIAQAQQEAAATAQSHADMAQNIDKARSLLAQRKAEIDSLKAQLLEKEAALVAANNSLADADKQLQAATAQCSIAQEQLKAHQSNLSSQEEQLEAQAQAVQAAKLSAAQQLAAAEAQHSTLAAQGHALDSAAAEMARCKARIAARVEMESRVGAVREELRAKQQAAQDKLQALISRIAACDSQAAGLATQLAEHRSQQAAARAQLAVVEQSLPAVQAAKKSAVAKKDYKKAAGLDLECRALASQAECLQATLAELGDTVDKAQLSVTNLESEALSLRATESEH</sequence>
<keyword evidence="3" id="KW-1185">Reference proteome</keyword>
<proteinExistence type="predicted"/>
<organism evidence="2 3">
    <name type="scientific">Haematococcus lacustris</name>
    <name type="common">Green alga</name>
    <name type="synonym">Haematococcus pluvialis</name>
    <dbReference type="NCBI Taxonomy" id="44745"/>
    <lineage>
        <taxon>Eukaryota</taxon>
        <taxon>Viridiplantae</taxon>
        <taxon>Chlorophyta</taxon>
        <taxon>core chlorophytes</taxon>
        <taxon>Chlorophyceae</taxon>
        <taxon>CS clade</taxon>
        <taxon>Chlamydomonadales</taxon>
        <taxon>Haematococcaceae</taxon>
        <taxon>Haematococcus</taxon>
    </lineage>
</organism>
<feature type="coiled-coil region" evidence="1">
    <location>
        <begin position="78"/>
        <end position="158"/>
    </location>
</feature>
<dbReference type="Proteomes" id="UP000485058">
    <property type="component" value="Unassembled WGS sequence"/>
</dbReference>
<dbReference type="AlphaFoldDB" id="A0A699ZMJ3"/>
<comment type="caution">
    <text evidence="2">The sequence shown here is derived from an EMBL/GenBank/DDBJ whole genome shotgun (WGS) entry which is preliminary data.</text>
</comment>
<evidence type="ECO:0000313" key="3">
    <source>
        <dbReference type="Proteomes" id="UP000485058"/>
    </source>
</evidence>
<protein>
    <submittedName>
        <fullName evidence="2">Uncharacterized protein</fullName>
    </submittedName>
</protein>
<dbReference type="EMBL" id="BLLF01002024">
    <property type="protein sequence ID" value="GFH22360.1"/>
    <property type="molecule type" value="Genomic_DNA"/>
</dbReference>